<dbReference type="InterPro" id="IPR036291">
    <property type="entry name" value="NAD(P)-bd_dom_sf"/>
</dbReference>
<keyword evidence="2" id="KW-1185">Reference proteome</keyword>
<accession>A0A7X2TCE2</accession>
<evidence type="ECO:0000313" key="2">
    <source>
        <dbReference type="Proteomes" id="UP000429958"/>
    </source>
</evidence>
<dbReference type="SUPFAM" id="SSF51735">
    <property type="entry name" value="NAD(P)-binding Rossmann-fold domains"/>
    <property type="match status" value="1"/>
</dbReference>
<gene>
    <name evidence="1" type="ORF">FYJ39_09435</name>
</gene>
<dbReference type="AlphaFoldDB" id="A0A7X2TCE2"/>
<dbReference type="Gene3D" id="3.40.50.720">
    <property type="entry name" value="NAD(P)-binding Rossmann-like Domain"/>
    <property type="match status" value="1"/>
</dbReference>
<evidence type="ECO:0000313" key="1">
    <source>
        <dbReference type="EMBL" id="MSS36787.1"/>
    </source>
</evidence>
<dbReference type="EMBL" id="VUMD01000007">
    <property type="protein sequence ID" value="MSS36787.1"/>
    <property type="molecule type" value="Genomic_DNA"/>
</dbReference>
<proteinExistence type="predicted"/>
<organism evidence="1 2">
    <name type="scientific">Clostridium porci</name>
    <dbReference type="NCBI Taxonomy" id="2605778"/>
    <lineage>
        <taxon>Bacteria</taxon>
        <taxon>Bacillati</taxon>
        <taxon>Bacillota</taxon>
        <taxon>Clostridia</taxon>
        <taxon>Eubacteriales</taxon>
        <taxon>Clostridiaceae</taxon>
        <taxon>Clostridium</taxon>
    </lineage>
</organism>
<reference evidence="1 2" key="1">
    <citation type="submission" date="2019-08" db="EMBL/GenBank/DDBJ databases">
        <title>In-depth cultivation of the pig gut microbiome towards novel bacterial diversity and tailored functional studies.</title>
        <authorList>
            <person name="Wylensek D."/>
            <person name="Hitch T.C.A."/>
            <person name="Clavel T."/>
        </authorList>
    </citation>
    <scope>NUCLEOTIDE SEQUENCE [LARGE SCALE GENOMIC DNA]</scope>
    <source>
        <strain evidence="1 2">WCA-389-WT-23D1</strain>
    </source>
</reference>
<protein>
    <submittedName>
        <fullName evidence="1">NAD-dependent epimerase/dehydratase family protein</fullName>
    </submittedName>
</protein>
<name>A0A7X2TCE2_9CLOT</name>
<comment type="caution">
    <text evidence="1">The sequence shown here is derived from an EMBL/GenBank/DDBJ whole genome shotgun (WGS) entry which is preliminary data.</text>
</comment>
<dbReference type="Proteomes" id="UP000429958">
    <property type="component" value="Unassembled WGS sequence"/>
</dbReference>
<dbReference type="RefSeq" id="WP_154472227.1">
    <property type="nucleotide sequence ID" value="NZ_VUMD01000007.1"/>
</dbReference>
<sequence length="313" mass="35955">MKTALVGYTGFVGSNLSNSHAFDRLYNSSNITDSFGTKPELLIYAGIRAEKFLANANPKKDLRSMEQALETIQRIAPGKLVLISTVDVYPNPQNVDERSEILPNELQAYGLNRFYLESQVRELFPSALILRLPALIGINLKKNFIYDFIHRIPSLLDVSKMEELSKAIPDLSYYYIKQENGFYKCVSLNIQQKQTLTQAFEKIGFTALNFTDSRNSYQFYHLKYLWKDIKRALELEIPLLNLATEPITVRELYQYLTGGSFENHIGGHGINYDFKSIYSTQFGGQKGYLYSARQMKEEIRKFVQNQFKKEGGL</sequence>